<evidence type="ECO:0000313" key="2">
    <source>
        <dbReference type="EMBL" id="MDC0713274.1"/>
    </source>
</evidence>
<evidence type="ECO:0008006" key="4">
    <source>
        <dbReference type="Google" id="ProtNLM"/>
    </source>
</evidence>
<gene>
    <name evidence="2" type="ORF">POL68_32730</name>
</gene>
<proteinExistence type="predicted"/>
<feature type="signal peptide" evidence="1">
    <location>
        <begin position="1"/>
        <end position="21"/>
    </location>
</feature>
<dbReference type="EMBL" id="JAQNDM010000002">
    <property type="protein sequence ID" value="MDC0713274.1"/>
    <property type="molecule type" value="Genomic_DNA"/>
</dbReference>
<feature type="chain" id="PRO_5046941000" description="Caspase domain-containing protein" evidence="1">
    <location>
        <begin position="22"/>
        <end position="253"/>
    </location>
</feature>
<sequence length="253" mass="26944">MRLPGLGVLLAVLALAGEAQAAPVRLLVSIGNNTGDPIDVPLRYADTDARRFHELMRELGQVQSTRAYLLSGATVEQVRAAFTEVRGRAAELAAAGADVTLFIYVSAHAQAGQLHLGGGHLPLTELRELLFCMEAAGFDPAPGGAKPLAESRPYLVTARNDSVSISRRVPSHPVLFHPIPHVPATCVQHRGARHCGTVETACTLRGSKARSGHAQGGWVVEGRSVERAALGPAEATTRAWYYWQMSTSSSGLR</sequence>
<dbReference type="Proteomes" id="UP001221838">
    <property type="component" value="Unassembled WGS sequence"/>
</dbReference>
<comment type="caution">
    <text evidence="2">The sequence shown here is derived from an EMBL/GenBank/DDBJ whole genome shotgun (WGS) entry which is preliminary data.</text>
</comment>
<keyword evidence="3" id="KW-1185">Reference proteome</keyword>
<protein>
    <recommendedName>
        <fullName evidence="4">Caspase domain-containing protein</fullName>
    </recommendedName>
</protein>
<evidence type="ECO:0000313" key="3">
    <source>
        <dbReference type="Proteomes" id="UP001221838"/>
    </source>
</evidence>
<dbReference type="RefSeq" id="WP_272143483.1">
    <property type="nucleotide sequence ID" value="NZ_JAQNDM010000002.1"/>
</dbReference>
<keyword evidence="1" id="KW-0732">Signal</keyword>
<name>A0ABT5DJN8_9BACT</name>
<accession>A0ABT5DJN8</accession>
<reference evidence="2 3" key="1">
    <citation type="submission" date="2022-11" db="EMBL/GenBank/DDBJ databases">
        <title>Minimal conservation of predation-associated metabolite biosynthetic gene clusters underscores biosynthetic potential of Myxococcota including descriptions for ten novel species: Archangium lansinium sp. nov., Myxococcus landrumus sp. nov., Nannocystis bai.</title>
        <authorList>
            <person name="Ahearne A."/>
            <person name="Stevens C."/>
            <person name="Dowd S."/>
        </authorList>
    </citation>
    <scope>NUCLEOTIDE SEQUENCE [LARGE SCALE GENOMIC DNA]</scope>
    <source>
        <strain evidence="2 3">NCWAL01</strain>
    </source>
</reference>
<evidence type="ECO:0000256" key="1">
    <source>
        <dbReference type="SAM" id="SignalP"/>
    </source>
</evidence>
<organism evidence="2 3">
    <name type="scientific">Stigmatella ashevillensis</name>
    <dbReference type="NCBI Taxonomy" id="2995309"/>
    <lineage>
        <taxon>Bacteria</taxon>
        <taxon>Pseudomonadati</taxon>
        <taxon>Myxococcota</taxon>
        <taxon>Myxococcia</taxon>
        <taxon>Myxococcales</taxon>
        <taxon>Cystobacterineae</taxon>
        <taxon>Archangiaceae</taxon>
        <taxon>Stigmatella</taxon>
    </lineage>
</organism>